<dbReference type="Gene3D" id="1.10.10.60">
    <property type="entry name" value="Homeodomain-like"/>
    <property type="match status" value="1"/>
</dbReference>
<dbReference type="RefSeq" id="WP_115089876.1">
    <property type="nucleotide sequence ID" value="NZ_CP068107.1"/>
</dbReference>
<evidence type="ECO:0000256" key="2">
    <source>
        <dbReference type="ARBA" id="ARBA00023125"/>
    </source>
</evidence>
<evidence type="ECO:0000313" key="5">
    <source>
        <dbReference type="EMBL" id="STZ26807.1"/>
    </source>
</evidence>
<evidence type="ECO:0000256" key="3">
    <source>
        <dbReference type="ARBA" id="ARBA00023163"/>
    </source>
</evidence>
<dbReference type="PANTHER" id="PTHR43280:SF32">
    <property type="entry name" value="TRANSCRIPTIONAL REGULATORY PROTEIN"/>
    <property type="match status" value="1"/>
</dbReference>
<evidence type="ECO:0000259" key="4">
    <source>
        <dbReference type="PROSITE" id="PS01124"/>
    </source>
</evidence>
<dbReference type="InterPro" id="IPR009057">
    <property type="entry name" value="Homeodomain-like_sf"/>
</dbReference>
<dbReference type="PROSITE" id="PS01124">
    <property type="entry name" value="HTH_ARAC_FAMILY_2"/>
    <property type="match status" value="1"/>
</dbReference>
<dbReference type="PANTHER" id="PTHR43280">
    <property type="entry name" value="ARAC-FAMILY TRANSCRIPTIONAL REGULATOR"/>
    <property type="match status" value="1"/>
</dbReference>
<dbReference type="EMBL" id="UGQL01000001">
    <property type="protein sequence ID" value="STZ26807.1"/>
    <property type="molecule type" value="Genomic_DNA"/>
</dbReference>
<dbReference type="SMART" id="SM00342">
    <property type="entry name" value="HTH_ARAC"/>
    <property type="match status" value="1"/>
</dbReference>
<keyword evidence="3" id="KW-0804">Transcription</keyword>
<organism evidence="5 6">
    <name type="scientific">Myroides odoratus</name>
    <name type="common">Flavobacterium odoratum</name>
    <dbReference type="NCBI Taxonomy" id="256"/>
    <lineage>
        <taxon>Bacteria</taxon>
        <taxon>Pseudomonadati</taxon>
        <taxon>Bacteroidota</taxon>
        <taxon>Flavobacteriia</taxon>
        <taxon>Flavobacteriales</taxon>
        <taxon>Flavobacteriaceae</taxon>
        <taxon>Myroides</taxon>
    </lineage>
</organism>
<name>A0A378RKW4_MYROD</name>
<evidence type="ECO:0000313" key="6">
    <source>
        <dbReference type="Proteomes" id="UP000255024"/>
    </source>
</evidence>
<keyword evidence="6" id="KW-1185">Reference proteome</keyword>
<dbReference type="Pfam" id="PF12833">
    <property type="entry name" value="HTH_18"/>
    <property type="match status" value="1"/>
</dbReference>
<dbReference type="Proteomes" id="UP000255024">
    <property type="component" value="Unassembled WGS sequence"/>
</dbReference>
<reference evidence="5 6" key="1">
    <citation type="submission" date="2018-06" db="EMBL/GenBank/DDBJ databases">
        <authorList>
            <consortium name="Pathogen Informatics"/>
            <person name="Doyle S."/>
        </authorList>
    </citation>
    <scope>NUCLEOTIDE SEQUENCE [LARGE SCALE GENOMIC DNA]</scope>
    <source>
        <strain evidence="5 6">NCTC11179</strain>
    </source>
</reference>
<dbReference type="AlphaFoldDB" id="A0A378RKW4"/>
<dbReference type="InterPro" id="IPR018060">
    <property type="entry name" value="HTH_AraC"/>
</dbReference>
<dbReference type="SUPFAM" id="SSF46689">
    <property type="entry name" value="Homeodomain-like"/>
    <property type="match status" value="1"/>
</dbReference>
<evidence type="ECO:0000256" key="1">
    <source>
        <dbReference type="ARBA" id="ARBA00023015"/>
    </source>
</evidence>
<gene>
    <name evidence="5" type="primary">rhaS_3</name>
    <name evidence="5" type="ORF">NCTC11179_00334</name>
</gene>
<feature type="domain" description="HTH araC/xylS-type" evidence="4">
    <location>
        <begin position="189"/>
        <end position="287"/>
    </location>
</feature>
<dbReference type="GO" id="GO:0003700">
    <property type="term" value="F:DNA-binding transcription factor activity"/>
    <property type="evidence" value="ECO:0007669"/>
    <property type="project" value="InterPro"/>
</dbReference>
<keyword evidence="1" id="KW-0805">Transcription regulation</keyword>
<sequence>MKIPLEPFMHRSSSRLYINSENLDKVLELRKDFIFTPHELSFFSIHLFTEGEGVLDVDFSPIKVVEKEVLVLFKNQVVEWKEPLNYKAKILIFTEDFFCIDEMHFQFFYTSTIFKHLGKCKSIAIHNHFDELVLLFDIINQELEKPYYPKQQYVLNNYLFNILIFLERALNQNAVEEKLTVSHEKLIVAKFKDLVNRKLNKSYSVKMYAEELNLGLRTIEYAFQKIENTTPYKWICKRMVMEISRCLLYKDLPVNVISYQLGFKEANHLSVFFKKQTGFTPLEYKSRYSKE</sequence>
<proteinExistence type="predicted"/>
<protein>
    <submittedName>
        <fullName evidence="5">L-rhamnose operon regulatory protein rhaS</fullName>
    </submittedName>
</protein>
<accession>A0A378RKW4</accession>
<dbReference type="GO" id="GO:0043565">
    <property type="term" value="F:sequence-specific DNA binding"/>
    <property type="evidence" value="ECO:0007669"/>
    <property type="project" value="InterPro"/>
</dbReference>
<keyword evidence="2" id="KW-0238">DNA-binding</keyword>